<keyword evidence="3 6" id="KW-0812">Transmembrane</keyword>
<gene>
    <name evidence="7" type="ORF">Rain11_1615</name>
</gene>
<feature type="transmembrane region" description="Helical" evidence="6">
    <location>
        <begin position="77"/>
        <end position="97"/>
    </location>
</feature>
<accession>A0A2N3IE83</accession>
<evidence type="ECO:0000313" key="8">
    <source>
        <dbReference type="Proteomes" id="UP000233387"/>
    </source>
</evidence>
<evidence type="ECO:0000313" key="7">
    <source>
        <dbReference type="EMBL" id="PKQ68637.1"/>
    </source>
</evidence>
<comment type="subcellular location">
    <subcellularLocation>
        <location evidence="1">Cell membrane</location>
        <topology evidence="1">Multi-pass membrane protein</topology>
    </subcellularLocation>
</comment>
<evidence type="ECO:0000256" key="3">
    <source>
        <dbReference type="ARBA" id="ARBA00022692"/>
    </source>
</evidence>
<evidence type="ECO:0000256" key="6">
    <source>
        <dbReference type="SAM" id="Phobius"/>
    </source>
</evidence>
<dbReference type="AlphaFoldDB" id="A0A2N3IE83"/>
<proteinExistence type="predicted"/>
<evidence type="ECO:0000256" key="2">
    <source>
        <dbReference type="ARBA" id="ARBA00022475"/>
    </source>
</evidence>
<keyword evidence="8" id="KW-1185">Reference proteome</keyword>
<dbReference type="Proteomes" id="UP000233387">
    <property type="component" value="Unassembled WGS sequence"/>
</dbReference>
<dbReference type="GO" id="GO:0005886">
    <property type="term" value="C:plasma membrane"/>
    <property type="evidence" value="ECO:0007669"/>
    <property type="project" value="UniProtKB-SubCell"/>
</dbReference>
<evidence type="ECO:0000256" key="4">
    <source>
        <dbReference type="ARBA" id="ARBA00022989"/>
    </source>
</evidence>
<comment type="caution">
    <text evidence="7">The sequence shown here is derived from an EMBL/GenBank/DDBJ whole genome shotgun (WGS) entry which is preliminary data.</text>
</comment>
<keyword evidence="4 6" id="KW-1133">Transmembrane helix</keyword>
<protein>
    <submittedName>
        <fullName evidence="7">Prokaryotic Cytochrome C oxidase subunit IV</fullName>
    </submittedName>
</protein>
<sequence length="112" mass="12980">MAYVYENVPPGQYPKPQTKVIWKTFWILFFVTALEFLLAFTMPTGGLRTSIFVLMTLVKAFYIVAEFMHLKHEVKGLVYAILIPTIFVIWLIGAMFIEGGSIYDLVYNLYKK</sequence>
<keyword evidence="5 6" id="KW-0472">Membrane</keyword>
<reference evidence="7 8" key="1">
    <citation type="submission" date="2017-06" db="EMBL/GenBank/DDBJ databases">
        <title>Raineya orbicola gen. nov., sp. nov. a slightly thermophilic bacterium of the phylum Bacteroidetes and the description of Raineyaceae fam. nov.</title>
        <authorList>
            <person name="Albuquerque L."/>
            <person name="Polonia A.R.M."/>
            <person name="Barroso C."/>
            <person name="Froufe H.J.C."/>
            <person name="Lage O."/>
            <person name="Lobo-Da-Cunha A."/>
            <person name="Egas C."/>
            <person name="Da Costa M.S."/>
        </authorList>
    </citation>
    <scope>NUCLEOTIDE SEQUENCE [LARGE SCALE GENOMIC DNA]</scope>
    <source>
        <strain evidence="7 8">SPSPC-11</strain>
    </source>
</reference>
<dbReference type="RefSeq" id="WP_101358878.1">
    <property type="nucleotide sequence ID" value="NZ_NKXO01000023.1"/>
</dbReference>
<organism evidence="7 8">
    <name type="scientific">Raineya orbicola</name>
    <dbReference type="NCBI Taxonomy" id="2016530"/>
    <lineage>
        <taxon>Bacteria</taxon>
        <taxon>Pseudomonadati</taxon>
        <taxon>Bacteroidota</taxon>
        <taxon>Cytophagia</taxon>
        <taxon>Cytophagales</taxon>
        <taxon>Raineyaceae</taxon>
        <taxon>Raineya</taxon>
    </lineage>
</organism>
<feature type="transmembrane region" description="Helical" evidence="6">
    <location>
        <begin position="20"/>
        <end position="40"/>
    </location>
</feature>
<dbReference type="EMBL" id="NKXO01000023">
    <property type="protein sequence ID" value="PKQ68637.1"/>
    <property type="molecule type" value="Genomic_DNA"/>
</dbReference>
<evidence type="ECO:0000256" key="1">
    <source>
        <dbReference type="ARBA" id="ARBA00004651"/>
    </source>
</evidence>
<name>A0A2N3IE83_9BACT</name>
<dbReference type="Pfam" id="PF03626">
    <property type="entry name" value="COX4_pro"/>
    <property type="match status" value="1"/>
</dbReference>
<evidence type="ECO:0000256" key="5">
    <source>
        <dbReference type="ARBA" id="ARBA00023136"/>
    </source>
</evidence>
<feature type="transmembrane region" description="Helical" evidence="6">
    <location>
        <begin position="46"/>
        <end position="65"/>
    </location>
</feature>
<dbReference type="OrthoDB" id="981917at2"/>
<dbReference type="InterPro" id="IPR005171">
    <property type="entry name" value="Cyt_c_oxidase_su4_prok"/>
</dbReference>
<keyword evidence="2" id="KW-1003">Cell membrane</keyword>